<keyword evidence="3 4" id="KW-0175">Coiled coil</keyword>
<dbReference type="InterPro" id="IPR058636">
    <property type="entry name" value="Beta-barrel_YknX"/>
</dbReference>
<proteinExistence type="inferred from homology"/>
<evidence type="ECO:0000256" key="4">
    <source>
        <dbReference type="SAM" id="Coils"/>
    </source>
</evidence>
<gene>
    <name evidence="8" type="ORF">C812_02671</name>
</gene>
<feature type="domain" description="YknX-like barrel-sandwich hybrid" evidence="6">
    <location>
        <begin position="69"/>
        <end position="193"/>
    </location>
</feature>
<dbReference type="AlphaFoldDB" id="R9L9S8"/>
<name>R9L9S8_9BACL</name>
<evidence type="ECO:0000256" key="2">
    <source>
        <dbReference type="ARBA" id="ARBA00009477"/>
    </source>
</evidence>
<feature type="domain" description="YknX-like beta-barrel" evidence="7">
    <location>
        <begin position="206"/>
        <end position="276"/>
    </location>
</feature>
<dbReference type="PANTHER" id="PTHR32347:SF14">
    <property type="entry name" value="EFFLUX SYSTEM COMPONENT YKNX-RELATED"/>
    <property type="match status" value="1"/>
</dbReference>
<dbReference type="HOGENOM" id="CLU_018816_14_3_9"/>
<dbReference type="Pfam" id="PF25990">
    <property type="entry name" value="Beta-barrel_YknX"/>
    <property type="match status" value="1"/>
</dbReference>
<feature type="compositionally biased region" description="Low complexity" evidence="5">
    <location>
        <begin position="310"/>
        <end position="324"/>
    </location>
</feature>
<dbReference type="OrthoDB" id="2023301at2"/>
<dbReference type="Gene3D" id="6.20.50.140">
    <property type="match status" value="1"/>
</dbReference>
<protein>
    <submittedName>
        <fullName evidence="8">Efflux transporter, RND family, MFP subunit</fullName>
    </submittedName>
</protein>
<dbReference type="PATRIC" id="fig|1235795.3.peg.2637"/>
<comment type="subcellular location">
    <subcellularLocation>
        <location evidence="1">Cell envelope</location>
    </subcellularLocation>
</comment>
<dbReference type="GeneID" id="43345655"/>
<evidence type="ECO:0000256" key="3">
    <source>
        <dbReference type="ARBA" id="ARBA00023054"/>
    </source>
</evidence>
<dbReference type="Gene3D" id="2.40.30.170">
    <property type="match status" value="1"/>
</dbReference>
<evidence type="ECO:0000256" key="5">
    <source>
        <dbReference type="SAM" id="MobiDB-lite"/>
    </source>
</evidence>
<dbReference type="STRING" id="1235795.C812_02671"/>
<dbReference type="SUPFAM" id="SSF111369">
    <property type="entry name" value="HlyD-like secretion proteins"/>
    <property type="match status" value="1"/>
</dbReference>
<dbReference type="GO" id="GO:0030313">
    <property type="term" value="C:cell envelope"/>
    <property type="evidence" value="ECO:0007669"/>
    <property type="project" value="UniProtKB-SubCell"/>
</dbReference>
<dbReference type="EMBL" id="ASSZ01000025">
    <property type="protein sequence ID" value="EOS55539.1"/>
    <property type="molecule type" value="Genomic_DNA"/>
</dbReference>
<feature type="region of interest" description="Disordered" evidence="5">
    <location>
        <begin position="495"/>
        <end position="520"/>
    </location>
</feature>
<evidence type="ECO:0000313" key="9">
    <source>
        <dbReference type="Proteomes" id="UP000019598"/>
    </source>
</evidence>
<dbReference type="InterPro" id="IPR058639">
    <property type="entry name" value="BSH_YknX-like"/>
</dbReference>
<reference evidence="8 9" key="1">
    <citation type="submission" date="2013-04" db="EMBL/GenBank/DDBJ databases">
        <title>The Genome Sequence of Paenibacillus barengoltzii G22.</title>
        <authorList>
            <consortium name="The Broad Institute Genomics Platform"/>
            <consortium name="The Broad Institute Genome Sequencing Center for Infectious Disease"/>
            <person name="Earl A."/>
            <person name="Xavier R."/>
            <person name="Elson C."/>
            <person name="Duck W."/>
            <person name="Walker B."/>
            <person name="Young S."/>
            <person name="Zeng Q."/>
            <person name="Gargeya S."/>
            <person name="Fitzgerald M."/>
            <person name="Haas B."/>
            <person name="Abouelleil A."/>
            <person name="Allen A.W."/>
            <person name="Alvarado L."/>
            <person name="Arachchi H.M."/>
            <person name="Berlin A.M."/>
            <person name="Chapman S.B."/>
            <person name="Gainer-Dewar J."/>
            <person name="Goldberg J."/>
            <person name="Griggs A."/>
            <person name="Gujja S."/>
            <person name="Hansen M."/>
            <person name="Howarth C."/>
            <person name="Imamovic A."/>
            <person name="Ireland A."/>
            <person name="Larimer J."/>
            <person name="McCowan C."/>
            <person name="Murphy C."/>
            <person name="Pearson M."/>
            <person name="Poon T.W."/>
            <person name="Priest M."/>
            <person name="Roberts A."/>
            <person name="Saif S."/>
            <person name="Shea T."/>
            <person name="Sisk P."/>
            <person name="Sykes S."/>
            <person name="Wortman J."/>
            <person name="Nusbaum C."/>
            <person name="Birren B."/>
        </authorList>
    </citation>
    <scope>NUCLEOTIDE SEQUENCE [LARGE SCALE GENOMIC DNA]</scope>
    <source>
        <strain evidence="8 9">G22</strain>
    </source>
</reference>
<comment type="caution">
    <text evidence="8">The sequence shown here is derived from an EMBL/GenBank/DDBJ whole genome shotgun (WGS) entry which is preliminary data.</text>
</comment>
<dbReference type="InterPro" id="IPR006143">
    <property type="entry name" value="RND_pump_MFP"/>
</dbReference>
<evidence type="ECO:0000256" key="1">
    <source>
        <dbReference type="ARBA" id="ARBA00004196"/>
    </source>
</evidence>
<organism evidence="8 9">
    <name type="scientific">Paenibacillus barengoltzii G22</name>
    <dbReference type="NCBI Taxonomy" id="1235795"/>
    <lineage>
        <taxon>Bacteria</taxon>
        <taxon>Bacillati</taxon>
        <taxon>Bacillota</taxon>
        <taxon>Bacilli</taxon>
        <taxon>Bacillales</taxon>
        <taxon>Paenibacillaceae</taxon>
        <taxon>Paenibacillus</taxon>
    </lineage>
</organism>
<evidence type="ECO:0000259" key="6">
    <source>
        <dbReference type="Pfam" id="PF25984"/>
    </source>
</evidence>
<comment type="similarity">
    <text evidence="2">Belongs to the membrane fusion protein (MFP) (TC 8.A.1) family.</text>
</comment>
<feature type="compositionally biased region" description="Low complexity" evidence="5">
    <location>
        <begin position="394"/>
        <end position="403"/>
    </location>
</feature>
<accession>R9L9S8</accession>
<feature type="region of interest" description="Disordered" evidence="5">
    <location>
        <begin position="310"/>
        <end position="422"/>
    </location>
</feature>
<dbReference type="GO" id="GO:0022857">
    <property type="term" value="F:transmembrane transporter activity"/>
    <property type="evidence" value="ECO:0007669"/>
    <property type="project" value="InterPro"/>
</dbReference>
<dbReference type="GO" id="GO:0016020">
    <property type="term" value="C:membrane"/>
    <property type="evidence" value="ECO:0007669"/>
    <property type="project" value="InterPro"/>
</dbReference>
<feature type="coiled-coil region" evidence="4">
    <location>
        <begin position="103"/>
        <end position="164"/>
    </location>
</feature>
<dbReference type="PANTHER" id="PTHR32347">
    <property type="entry name" value="EFFLUX SYSTEM COMPONENT YKNX-RELATED"/>
    <property type="match status" value="1"/>
</dbReference>
<dbReference type="RefSeq" id="WP_016313115.1">
    <property type="nucleotide sequence ID" value="NZ_KE159653.1"/>
</dbReference>
<dbReference type="NCBIfam" id="TIGR01730">
    <property type="entry name" value="RND_mfp"/>
    <property type="match status" value="1"/>
</dbReference>
<evidence type="ECO:0000313" key="8">
    <source>
        <dbReference type="EMBL" id="EOS55539.1"/>
    </source>
</evidence>
<dbReference type="Gene3D" id="2.40.50.100">
    <property type="match status" value="1"/>
</dbReference>
<sequence length="520" mass="52853">MKKKWLWIGGGALALVAIALILVLKLPDKQNQTAAPVQNTTRVSKGDITVSVSGSGTIVSTESESVRTKDEGKVSEVLVKTGDVVEKGQVLLTFEGTDHTDNIKEQQSSLEMQKLDLVDLQNQFKRQVQEGADEETLNATKKSIAKQELNISNTEAEIAKLQEEMVPPNPLTSPIGGTVTAVNITAGEQAKSGSELFVINDYQKLSVKIQVDELDIPSVTKGMKANVQVDAFPDQTFEGVVSDIANEGTTSGGVSLFDVTIALNHSEGVRVGMSAEATIITEEKKDILTLPIEAVQQRGDQYFVILPETENNENNATGGAVSPRGAGGGPTTGNTPAKGSAPATDNAPTTGSPPTVGDAPAMGSIPAGGSAPSTDRPARPDTTDVAAEGTPPQGAASGSSGAGEAPTNRQGRSAGASRTVGGISSMNGRIQVVEVGVHNESYIEIVSGLTEGQAVVIPTFVSNSSSSSSQQQMRMQGGFGGGGAGFGGGGAGFGGAGGAAPSGGGPIPSGRGGFSGGGGR</sequence>
<dbReference type="Proteomes" id="UP000019598">
    <property type="component" value="Unassembled WGS sequence"/>
</dbReference>
<dbReference type="InterPro" id="IPR050465">
    <property type="entry name" value="UPF0194_transport"/>
</dbReference>
<dbReference type="Pfam" id="PF25984">
    <property type="entry name" value="BSH_YknX"/>
    <property type="match status" value="1"/>
</dbReference>
<evidence type="ECO:0000259" key="7">
    <source>
        <dbReference type="Pfam" id="PF25990"/>
    </source>
</evidence>